<dbReference type="InterPro" id="IPR009028">
    <property type="entry name" value="Coatomer/calthrin_app_sub_C"/>
</dbReference>
<evidence type="ECO:0000256" key="3">
    <source>
        <dbReference type="ARBA" id="ARBA00022448"/>
    </source>
</evidence>
<keyword evidence="10 11" id="KW-0968">Cytoplasmic vesicle</keyword>
<dbReference type="Pfam" id="PF08752">
    <property type="entry name" value="COP-gamma_platf"/>
    <property type="match status" value="1"/>
</dbReference>
<dbReference type="EMBL" id="HBGY01010775">
    <property type="protein sequence ID" value="CAD9569272.1"/>
    <property type="molecule type" value="Transcribed_RNA"/>
</dbReference>
<evidence type="ECO:0000256" key="6">
    <source>
        <dbReference type="ARBA" id="ARBA00022892"/>
    </source>
</evidence>
<evidence type="ECO:0000256" key="1">
    <source>
        <dbReference type="ARBA" id="ARBA00004255"/>
    </source>
</evidence>
<evidence type="ECO:0000256" key="11">
    <source>
        <dbReference type="PIRNR" id="PIRNR037093"/>
    </source>
</evidence>
<keyword evidence="9 11" id="KW-0472">Membrane</keyword>
<dbReference type="Gene3D" id="2.60.40.1480">
    <property type="entry name" value="Coatomer, gamma subunit, appendage domain"/>
    <property type="match status" value="1"/>
</dbReference>
<dbReference type="PANTHER" id="PTHR10261:SF0">
    <property type="entry name" value="COATOMER SUBUNIT GAMMA-2"/>
    <property type="match status" value="1"/>
</dbReference>
<dbReference type="PIRSF" id="PIRSF037093">
    <property type="entry name" value="Coatomer_gamma_subunit"/>
    <property type="match status" value="1"/>
</dbReference>
<dbReference type="InterPro" id="IPR037067">
    <property type="entry name" value="Coatomer_gsu_app_sf"/>
</dbReference>
<feature type="domain" description="Coatomer subunit gamma C-terminal" evidence="14">
    <location>
        <begin position="787"/>
        <end position="906"/>
    </location>
</feature>
<evidence type="ECO:0000256" key="9">
    <source>
        <dbReference type="ARBA" id="ARBA00023136"/>
    </source>
</evidence>
<sequence>MGADPNNLLTGVEATEVFFGVTKLFMSDDASLRRMVYLFIKEVAETCNPDDVIIVTSSLTKDMTCDVDLYRANALRVLSRIIDASMLGAIERYVKSAIVDASPQVASAALVSALHLIRDHNAKGGATGAITNPNATANFNIVKRWISEITTASSSSDKMVQFHALLLLYQIKKQDRLGVRKLVSSHSSQSSATSRSSYQQSQGASPLTKVLLVRYTLSLISGNNILPRDDDEWRSHYAYLESLLRDKSEMVVFEAAKAICLIPNTDSSDLQPAIHALQLFLSSPKPTIRFAAIQVLSALSDAHPRAVSKCNEDLEALIGDPNRSVSTLAISTLLKTGSESSIERYLKQISGLLTDIPDEYKIPIIHSIRTLCTSYPHKHATLISFLANFLRDEGGFEFKHCIVNTIETLMHTIPDVSCKETALLHLCEFIEDCEFVQLSTHILHLLGNLGPSTTQPSRYIRFLYNRVILEVGCVRSAAVCALGKFGLQCKPLRASVLGLLKASLCDEDDETRDRATLYVTVLQQALEEDPYEPSAESNEEEDYTAEMKNEENQSEAASILLEPMPMSFDQLERALTMYAAAPSGENDSEVLTFDVLPVVEDHHIMDPSATTSAQHEMLNEFDAINNTNKAKTPTNVNAAANVYAQPELAQFGRVFRSTPVIQLTESETEYVVTCIKHILPEHIILEFNILNTLDDQLLQNVTVELQSQGQGVYDPVAAIPCDRIAYGDTAQSFVVLQRVSEGYEDESFDCELKFTVISVDPDTQEEISADGYEEEYPLEQLDIATKDFMAAKTTVVDFRKSWEGLQSENEVLNKFVLSYKSVSDAIQGLVSSLGMAPVDGTDVVASGNNKPHMLHLAGQFVMGNALVLARAQMVLDAGGKKGVVLKIAIRSGDEDGTVAKLVADCIR</sequence>
<keyword evidence="5" id="KW-0677">Repeat</keyword>
<dbReference type="FunFam" id="2.60.40.1480:FF:000001">
    <property type="entry name" value="Coatomer subunit gamma"/>
    <property type="match status" value="1"/>
</dbReference>
<dbReference type="InterPro" id="IPR032154">
    <property type="entry name" value="Coatomer_g_Cpla"/>
</dbReference>
<gene>
    <name evidence="15" type="ORF">LDAN0321_LOCUS6803</name>
    <name evidence="16" type="ORF">LDAN0321_LOCUS6804</name>
</gene>
<evidence type="ECO:0000259" key="13">
    <source>
        <dbReference type="Pfam" id="PF08752"/>
    </source>
</evidence>
<dbReference type="InterPro" id="IPR013041">
    <property type="entry name" value="Clathrin_app_Ig-like_sf"/>
</dbReference>
<evidence type="ECO:0000256" key="7">
    <source>
        <dbReference type="ARBA" id="ARBA00022927"/>
    </source>
</evidence>
<keyword evidence="7 11" id="KW-0653">Protein transport</keyword>
<dbReference type="GO" id="GO:0005793">
    <property type="term" value="C:endoplasmic reticulum-Golgi intermediate compartment"/>
    <property type="evidence" value="ECO:0007669"/>
    <property type="project" value="TreeGrafter"/>
</dbReference>
<protein>
    <recommendedName>
        <fullName evidence="11">Coatomer subunit gamma</fullName>
    </recommendedName>
</protein>
<dbReference type="GO" id="GO:0005198">
    <property type="term" value="F:structural molecule activity"/>
    <property type="evidence" value="ECO:0007669"/>
    <property type="project" value="InterPro"/>
</dbReference>
<comment type="function">
    <text evidence="11">The coatomer is a cytosolic protein complex that binds to dilysine motifs and reversibly associates with Golgi non-clathrin-coated vesicles, which further mediate biosynthetic protein transport from the ER, via the Golgi up to the trans Golgi network. Coatomer complex is required for budding from Golgi membranes, and is essential for the retrograde Golgi-to-ER transport of dilysine-tagged proteins.</text>
</comment>
<reference evidence="16" key="1">
    <citation type="submission" date="2021-01" db="EMBL/GenBank/DDBJ databases">
        <authorList>
            <person name="Corre E."/>
            <person name="Pelletier E."/>
            <person name="Niang G."/>
            <person name="Scheremetjew M."/>
            <person name="Finn R."/>
            <person name="Kale V."/>
            <person name="Holt S."/>
            <person name="Cochrane G."/>
            <person name="Meng A."/>
            <person name="Brown T."/>
            <person name="Cohen L."/>
        </authorList>
    </citation>
    <scope>NUCLEOTIDE SEQUENCE</scope>
    <source>
        <strain evidence="16">B650</strain>
    </source>
</reference>
<dbReference type="GO" id="GO:0005783">
    <property type="term" value="C:endoplasmic reticulum"/>
    <property type="evidence" value="ECO:0007669"/>
    <property type="project" value="TreeGrafter"/>
</dbReference>
<dbReference type="SUPFAM" id="SSF49348">
    <property type="entry name" value="Clathrin adaptor appendage domain"/>
    <property type="match status" value="1"/>
</dbReference>
<dbReference type="GO" id="GO:0030126">
    <property type="term" value="C:COPI vesicle coat"/>
    <property type="evidence" value="ECO:0007669"/>
    <property type="project" value="InterPro"/>
</dbReference>
<dbReference type="PANTHER" id="PTHR10261">
    <property type="entry name" value="COATOMER SUBUNIT GAMMA"/>
    <property type="match status" value="1"/>
</dbReference>
<dbReference type="Gene3D" id="1.25.10.10">
    <property type="entry name" value="Leucine-rich Repeat Variant"/>
    <property type="match status" value="1"/>
</dbReference>
<dbReference type="SUPFAM" id="SSF55711">
    <property type="entry name" value="Subdomain of clathrin and coatomer appendage domain"/>
    <property type="match status" value="1"/>
</dbReference>
<evidence type="ECO:0000259" key="14">
    <source>
        <dbReference type="Pfam" id="PF16381"/>
    </source>
</evidence>
<dbReference type="InterPro" id="IPR017106">
    <property type="entry name" value="Coatomer_gsu"/>
</dbReference>
<dbReference type="InterPro" id="IPR013040">
    <property type="entry name" value="Coatomer_gsu_app_Ig-like_dom"/>
</dbReference>
<dbReference type="EMBL" id="HBGY01010774">
    <property type="protein sequence ID" value="CAD9569270.1"/>
    <property type="molecule type" value="Transcribed_RNA"/>
</dbReference>
<dbReference type="Pfam" id="PF16381">
    <property type="entry name" value="Coatomer_g_Cpla"/>
    <property type="match status" value="1"/>
</dbReference>
<dbReference type="Pfam" id="PF01602">
    <property type="entry name" value="Adaptin_N"/>
    <property type="match status" value="1"/>
</dbReference>
<dbReference type="InterPro" id="IPR002553">
    <property type="entry name" value="Clathrin/coatomer_adapt-like_N"/>
</dbReference>
<keyword evidence="6 11" id="KW-0931">ER-Golgi transport</keyword>
<feature type="domain" description="Coatomer gamma subunit appendage Ig-like subdomain" evidence="13">
    <location>
        <begin position="639"/>
        <end position="783"/>
    </location>
</feature>
<comment type="subcellular location">
    <subcellularLocation>
        <location evidence="11">Cytoplasm</location>
    </subcellularLocation>
    <subcellularLocation>
        <location evidence="1 11">Golgi apparatus membrane</location>
        <topology evidence="1 11">Peripheral membrane protein</topology>
        <orientation evidence="1 11">Cytoplasmic side</orientation>
    </subcellularLocation>
    <subcellularLocation>
        <location evidence="11">Cytoplasmic vesicle</location>
        <location evidence="11">COPI-coated vesicle membrane</location>
        <topology evidence="11">Peripheral membrane protein</topology>
        <orientation evidence="11">Cytoplasmic side</orientation>
    </subcellularLocation>
</comment>
<accession>A0A6U2N3F3</accession>
<feature type="domain" description="Clathrin/coatomer adaptor adaptin-like N-terminal" evidence="12">
    <location>
        <begin position="8"/>
        <end position="525"/>
    </location>
</feature>
<evidence type="ECO:0000256" key="2">
    <source>
        <dbReference type="ARBA" id="ARBA00010720"/>
    </source>
</evidence>
<dbReference type="InterPro" id="IPR011989">
    <property type="entry name" value="ARM-like"/>
</dbReference>
<dbReference type="Gene3D" id="3.30.310.10">
    <property type="entry name" value="TATA-Binding Protein"/>
    <property type="match status" value="1"/>
</dbReference>
<dbReference type="GO" id="GO:0000139">
    <property type="term" value="C:Golgi membrane"/>
    <property type="evidence" value="ECO:0007669"/>
    <property type="project" value="UniProtKB-SubCell"/>
</dbReference>
<dbReference type="GO" id="GO:0006888">
    <property type="term" value="P:endoplasmic reticulum to Golgi vesicle-mediated transport"/>
    <property type="evidence" value="ECO:0007669"/>
    <property type="project" value="TreeGrafter"/>
</dbReference>
<organism evidence="16">
    <name type="scientific">Leptocylindrus danicus</name>
    <dbReference type="NCBI Taxonomy" id="163516"/>
    <lineage>
        <taxon>Eukaryota</taxon>
        <taxon>Sar</taxon>
        <taxon>Stramenopiles</taxon>
        <taxon>Ochrophyta</taxon>
        <taxon>Bacillariophyta</taxon>
        <taxon>Coscinodiscophyceae</taxon>
        <taxon>Chaetocerotophycidae</taxon>
        <taxon>Leptocylindrales</taxon>
        <taxon>Leptocylindraceae</taxon>
        <taxon>Leptocylindrus</taxon>
    </lineage>
</organism>
<keyword evidence="3 11" id="KW-0813">Transport</keyword>
<evidence type="ECO:0000259" key="12">
    <source>
        <dbReference type="Pfam" id="PF01602"/>
    </source>
</evidence>
<dbReference type="InterPro" id="IPR016024">
    <property type="entry name" value="ARM-type_fold"/>
</dbReference>
<keyword evidence="4 11" id="KW-0963">Cytoplasm</keyword>
<evidence type="ECO:0000256" key="10">
    <source>
        <dbReference type="ARBA" id="ARBA00023329"/>
    </source>
</evidence>
<dbReference type="GO" id="GO:0009306">
    <property type="term" value="P:protein secretion"/>
    <property type="evidence" value="ECO:0007669"/>
    <property type="project" value="TreeGrafter"/>
</dbReference>
<dbReference type="GO" id="GO:0006891">
    <property type="term" value="P:intra-Golgi vesicle-mediated transport"/>
    <property type="evidence" value="ECO:0007669"/>
    <property type="project" value="TreeGrafter"/>
</dbReference>
<dbReference type="SUPFAM" id="SSF48371">
    <property type="entry name" value="ARM repeat"/>
    <property type="match status" value="1"/>
</dbReference>
<evidence type="ECO:0000313" key="16">
    <source>
        <dbReference type="EMBL" id="CAD9569272.1"/>
    </source>
</evidence>
<proteinExistence type="inferred from homology"/>
<dbReference type="AlphaFoldDB" id="A0A6U2N3F3"/>
<dbReference type="GO" id="GO:0006886">
    <property type="term" value="P:intracellular protein transport"/>
    <property type="evidence" value="ECO:0007669"/>
    <property type="project" value="InterPro"/>
</dbReference>
<evidence type="ECO:0000256" key="8">
    <source>
        <dbReference type="ARBA" id="ARBA00023034"/>
    </source>
</evidence>
<comment type="subunit">
    <text evidence="11">Oligomeric complex.</text>
</comment>
<name>A0A6U2N3F3_9STRA</name>
<comment type="similarity">
    <text evidence="2 11">Belongs to the COPG family.</text>
</comment>
<dbReference type="InterPro" id="IPR012295">
    <property type="entry name" value="TBP_dom_sf"/>
</dbReference>
<evidence type="ECO:0000256" key="5">
    <source>
        <dbReference type="ARBA" id="ARBA00022737"/>
    </source>
</evidence>
<evidence type="ECO:0000313" key="15">
    <source>
        <dbReference type="EMBL" id="CAD9569270.1"/>
    </source>
</evidence>
<evidence type="ECO:0000256" key="4">
    <source>
        <dbReference type="ARBA" id="ARBA00022490"/>
    </source>
</evidence>
<keyword evidence="8 11" id="KW-0333">Golgi apparatus</keyword>